<evidence type="ECO:0000313" key="2">
    <source>
        <dbReference type="Proteomes" id="UP001470230"/>
    </source>
</evidence>
<protein>
    <recommendedName>
        <fullName evidence="3">Surface antigen BspA-like protein</fullName>
    </recommendedName>
</protein>
<dbReference type="PANTHER" id="PTHR45661:SF3">
    <property type="entry name" value="IG-LIKE DOMAIN-CONTAINING PROTEIN"/>
    <property type="match status" value="1"/>
</dbReference>
<dbReference type="InterPro" id="IPR032675">
    <property type="entry name" value="LRR_dom_sf"/>
</dbReference>
<name>A0ABR2IL85_9EUKA</name>
<dbReference type="PANTHER" id="PTHR45661">
    <property type="entry name" value="SURFACE ANTIGEN"/>
    <property type="match status" value="1"/>
</dbReference>
<proteinExistence type="predicted"/>
<evidence type="ECO:0008006" key="3">
    <source>
        <dbReference type="Google" id="ProtNLM"/>
    </source>
</evidence>
<dbReference type="SUPFAM" id="SSF52058">
    <property type="entry name" value="L domain-like"/>
    <property type="match status" value="2"/>
</dbReference>
<dbReference type="EMBL" id="JAPFFF010000016">
    <property type="protein sequence ID" value="KAK8865038.1"/>
    <property type="molecule type" value="Genomic_DNA"/>
</dbReference>
<dbReference type="InterPro" id="IPR026906">
    <property type="entry name" value="LRR_5"/>
</dbReference>
<dbReference type="Gene3D" id="3.80.10.10">
    <property type="entry name" value="Ribonuclease Inhibitor"/>
    <property type="match status" value="3"/>
</dbReference>
<dbReference type="Proteomes" id="UP001470230">
    <property type="component" value="Unassembled WGS sequence"/>
</dbReference>
<dbReference type="InterPro" id="IPR053139">
    <property type="entry name" value="Surface_bspA-like"/>
</dbReference>
<accession>A0ABR2IL85</accession>
<organism evidence="1 2">
    <name type="scientific">Tritrichomonas musculus</name>
    <dbReference type="NCBI Taxonomy" id="1915356"/>
    <lineage>
        <taxon>Eukaryota</taxon>
        <taxon>Metamonada</taxon>
        <taxon>Parabasalia</taxon>
        <taxon>Tritrichomonadida</taxon>
        <taxon>Tritrichomonadidae</taxon>
        <taxon>Tritrichomonas</taxon>
    </lineage>
</organism>
<dbReference type="Pfam" id="PF13306">
    <property type="entry name" value="LRR_5"/>
    <property type="match status" value="4"/>
</dbReference>
<reference evidence="1 2" key="1">
    <citation type="submission" date="2024-04" db="EMBL/GenBank/DDBJ databases">
        <title>Tritrichomonas musculus Genome.</title>
        <authorList>
            <person name="Alves-Ferreira E."/>
            <person name="Grigg M."/>
            <person name="Lorenzi H."/>
            <person name="Galac M."/>
        </authorList>
    </citation>
    <scope>NUCLEOTIDE SEQUENCE [LARGE SCALE GENOMIC DNA]</scope>
    <source>
        <strain evidence="1 2">EAF2021</strain>
    </source>
</reference>
<sequence length="827" mass="95129">MEDPNDLKLILNFKTYSIPSDLGSMSSINPEIYSTLMTKKKYEVKSDVSEKTFQFFIKYLVRRDIPPISLYNFQEGIIQIFKKNISKLNQDSPVYQRNLKLSVQYYDDIHKLKEKIKKYQFIIHLLFNNVMIDNYIKILEFSEYLKNYANYENLNILKIYTSKHIIHDDIEYALDEKDKTAIIIDRSYHFGKNYLIPRAIKDGSQEYLVTSISPFGYAQTSSSFRFQFSEDSELTTIGEHSFELCQNESIKIPNHVKEIKEFAFLHCNNLNTIEFSEDSELERIEKFAFGRTKIENITIPASVIDLQPGWMCGMNQLKAVNIMPGNKRYSNYENGVILGKSSPKSEFFDVLVYVPKDLNEYKIPKFIKRIASCAFLYNKTESIEISEDSELEFIEEKAFFNSSLVKLSIQSSRVSFEEGWFRQANNLKELIITERNKNVLFLDNSLMIGKSEPKSDKYDVIIYAKQDIKNVLIPSFVKRIGSFAFNKCNEIESFQFSDGSELESIGDDSFSFSSIESIMFPQHVTTIGRNAFFQCKKLKNVDFPNNTELKTIGDAAFYSSTIESIAIPSNLGYLTGVFDVDNLQTIKIIPKEKQKYSFYNNSYLLKKSDIKSDVFDLLVFARRDIRNAVIPSFIRVIMPYAFDMCSKLKTVSFEANSNLETISFRAFCSSSLVRISFPSSLTVIQSLAFSNCKKLSSVDFPSDSRLRFIESFSFSDSGIRQISIPSSVVSIGKIAFLSCNNLDHVAFKDKSKLLFIGSEAFNNCKFPSIAIPSSVLKTGKKAFNSQLKIIEIEEDSKLELKQLKEDYKFLSTTLFIPVKFRSKLELK</sequence>
<evidence type="ECO:0000313" key="1">
    <source>
        <dbReference type="EMBL" id="KAK8865038.1"/>
    </source>
</evidence>
<comment type="caution">
    <text evidence="1">The sequence shown here is derived from an EMBL/GenBank/DDBJ whole genome shotgun (WGS) entry which is preliminary data.</text>
</comment>
<gene>
    <name evidence="1" type="ORF">M9Y10_010567</name>
</gene>
<keyword evidence="2" id="KW-1185">Reference proteome</keyword>